<keyword evidence="8 14" id="KW-0808">Transferase</keyword>
<evidence type="ECO:0000256" key="12">
    <source>
        <dbReference type="ARBA" id="ARBA00031088"/>
    </source>
</evidence>
<keyword evidence="7 14" id="KW-0489">Methyltransferase</keyword>
<evidence type="ECO:0000256" key="1">
    <source>
        <dbReference type="ARBA" id="ARBA00002724"/>
    </source>
</evidence>
<keyword evidence="6" id="KW-0698">rRNA processing</keyword>
<evidence type="ECO:0000313" key="17">
    <source>
        <dbReference type="Proteomes" id="UP000515856"/>
    </source>
</evidence>
<keyword evidence="5" id="KW-0963">Cytoplasm</keyword>
<dbReference type="NCBIfam" id="TIGR00563">
    <property type="entry name" value="rsmB"/>
    <property type="match status" value="1"/>
</dbReference>
<evidence type="ECO:0000256" key="14">
    <source>
        <dbReference type="PROSITE-ProRule" id="PRU01023"/>
    </source>
</evidence>
<keyword evidence="9 14" id="KW-0949">S-adenosyl-L-methionine</keyword>
<name>A0A7G9GJV4_9FIRM</name>
<comment type="subcellular location">
    <subcellularLocation>
        <location evidence="2">Cytoplasm</location>
    </subcellularLocation>
</comment>
<comment type="function">
    <text evidence="1">Specifically methylates the cytosine at position 967 (m5C967) of 16S rRNA.</text>
</comment>
<evidence type="ECO:0000256" key="2">
    <source>
        <dbReference type="ARBA" id="ARBA00004496"/>
    </source>
</evidence>
<comment type="catalytic activity">
    <reaction evidence="13">
        <text>cytidine(967) in 16S rRNA + S-adenosyl-L-methionine = 5-methylcytidine(967) in 16S rRNA + S-adenosyl-L-homocysteine + H(+)</text>
        <dbReference type="Rhea" id="RHEA:42748"/>
        <dbReference type="Rhea" id="RHEA-COMP:10219"/>
        <dbReference type="Rhea" id="RHEA-COMP:10220"/>
        <dbReference type="ChEBI" id="CHEBI:15378"/>
        <dbReference type="ChEBI" id="CHEBI:57856"/>
        <dbReference type="ChEBI" id="CHEBI:59789"/>
        <dbReference type="ChEBI" id="CHEBI:74483"/>
        <dbReference type="ChEBI" id="CHEBI:82748"/>
        <dbReference type="EC" id="2.1.1.176"/>
    </reaction>
</comment>
<sequence length="413" mass="47142">MKARMISFNILKEICIQKGYSNLVLQKKLELAQEKDKGFITQIVYGTLQNYRYCRYQWVDFVKKMDHEEIALLLDMSVYQMIFMDKVPSYAIINDAVDIAKKINGRYANLVNAVLHKVDKQKVKEVVGKKEEVLAIKTSHPTWLVNMWIKQYGYDIAEKICFSNLEIKPVTARVNTLKISKQELLEKEPLFQAGNVSEDALIYHGSHLAATSYFKEGFVSIQDEASQMVAYLLDPKPGMRVLDTCSAPGTKATHIAQLMQDEGEILCGDIHEHRVHLIEEGAKRLGITCMKAVVMDATTLENIEGTFDRVLCDVPCSGYGVLANKSDIKYHMESSDMDTLIPLQQKILNCACEKVKQDGVLVYSTCTLNKKENEKQIEAFLSTHEDFILEEQKTIFPFEYQSDGFFMAKLRRK</sequence>
<dbReference type="RefSeq" id="WP_117453893.1">
    <property type="nucleotide sequence ID" value="NZ_CP060636.1"/>
</dbReference>
<dbReference type="Gene3D" id="1.10.940.10">
    <property type="entry name" value="NusB-like"/>
    <property type="match status" value="1"/>
</dbReference>
<dbReference type="PANTHER" id="PTHR22807">
    <property type="entry name" value="NOP2 YEAST -RELATED NOL1/NOP2/FMU SUN DOMAIN-CONTAINING"/>
    <property type="match status" value="1"/>
</dbReference>
<gene>
    <name evidence="16" type="primary">rsmB</name>
    <name evidence="16" type="ORF">H9Q80_12535</name>
</gene>
<dbReference type="GO" id="GO:0005737">
    <property type="term" value="C:cytoplasm"/>
    <property type="evidence" value="ECO:0007669"/>
    <property type="project" value="UniProtKB-SubCell"/>
</dbReference>
<evidence type="ECO:0000256" key="8">
    <source>
        <dbReference type="ARBA" id="ARBA00022679"/>
    </source>
</evidence>
<evidence type="ECO:0000256" key="6">
    <source>
        <dbReference type="ARBA" id="ARBA00022552"/>
    </source>
</evidence>
<evidence type="ECO:0000256" key="5">
    <source>
        <dbReference type="ARBA" id="ARBA00022490"/>
    </source>
</evidence>
<feature type="binding site" evidence="14">
    <location>
        <position position="313"/>
    </location>
    <ligand>
        <name>S-adenosyl-L-methionine</name>
        <dbReference type="ChEBI" id="CHEBI:59789"/>
    </ligand>
</feature>
<dbReference type="AlphaFoldDB" id="A0A7G9GJV4"/>
<accession>A0A7G9GJV4</accession>
<dbReference type="NCBIfam" id="NF011494">
    <property type="entry name" value="PRK14902.1"/>
    <property type="match status" value="1"/>
</dbReference>
<dbReference type="Pfam" id="PF01029">
    <property type="entry name" value="NusB"/>
    <property type="match status" value="1"/>
</dbReference>
<dbReference type="InterPro" id="IPR054728">
    <property type="entry name" value="RsmB-like_ferredoxin"/>
</dbReference>
<protein>
    <recommendedName>
        <fullName evidence="4">16S rRNA (cytosine(967)-C(5))-methyltransferase</fullName>
        <ecNumber evidence="4">2.1.1.176</ecNumber>
    </recommendedName>
    <alternativeName>
        <fullName evidence="11">16S rRNA m5C967 methyltransferase</fullName>
    </alternativeName>
    <alternativeName>
        <fullName evidence="12">rRNA (cytosine-C(5)-)-methyltransferase RsmB</fullName>
    </alternativeName>
</protein>
<evidence type="ECO:0000256" key="10">
    <source>
        <dbReference type="ARBA" id="ARBA00022884"/>
    </source>
</evidence>
<dbReference type="EMBL" id="CP060636">
    <property type="protein sequence ID" value="QNM11086.1"/>
    <property type="molecule type" value="Genomic_DNA"/>
</dbReference>
<dbReference type="GO" id="GO:0008649">
    <property type="term" value="F:rRNA methyltransferase activity"/>
    <property type="evidence" value="ECO:0007669"/>
    <property type="project" value="InterPro"/>
</dbReference>
<keyword evidence="10 14" id="KW-0694">RNA-binding</keyword>
<evidence type="ECO:0000313" key="16">
    <source>
        <dbReference type="EMBL" id="QNM11086.1"/>
    </source>
</evidence>
<dbReference type="InterPro" id="IPR001678">
    <property type="entry name" value="MeTrfase_RsmB-F_NOP2_dom"/>
</dbReference>
<dbReference type="Gene3D" id="3.40.50.150">
    <property type="entry name" value="Vaccinia Virus protein VP39"/>
    <property type="match status" value="1"/>
</dbReference>
<dbReference type="Proteomes" id="UP000515856">
    <property type="component" value="Chromosome"/>
</dbReference>
<dbReference type="GO" id="GO:0006355">
    <property type="term" value="P:regulation of DNA-templated transcription"/>
    <property type="evidence" value="ECO:0007669"/>
    <property type="project" value="InterPro"/>
</dbReference>
<dbReference type="InterPro" id="IPR029063">
    <property type="entry name" value="SAM-dependent_MTases_sf"/>
</dbReference>
<evidence type="ECO:0000256" key="13">
    <source>
        <dbReference type="ARBA" id="ARBA00047283"/>
    </source>
</evidence>
<evidence type="ECO:0000259" key="15">
    <source>
        <dbReference type="PROSITE" id="PS51686"/>
    </source>
</evidence>
<dbReference type="Gene3D" id="3.30.70.1170">
    <property type="entry name" value="Sun protein, domain 3"/>
    <property type="match status" value="1"/>
</dbReference>
<feature type="binding site" evidence="14">
    <location>
        <position position="296"/>
    </location>
    <ligand>
        <name>S-adenosyl-L-methionine</name>
        <dbReference type="ChEBI" id="CHEBI:59789"/>
    </ligand>
</feature>
<dbReference type="KEGG" id="ehn:H9Q80_12535"/>
<evidence type="ECO:0000256" key="4">
    <source>
        <dbReference type="ARBA" id="ARBA00012140"/>
    </source>
</evidence>
<reference evidence="16 17" key="1">
    <citation type="submission" date="2020-08" db="EMBL/GenBank/DDBJ databases">
        <authorList>
            <person name="Liu C."/>
            <person name="Sun Q."/>
        </authorList>
    </citation>
    <scope>NUCLEOTIDE SEQUENCE [LARGE SCALE GENOMIC DNA]</scope>
    <source>
        <strain evidence="16 17">NSJ-61</strain>
    </source>
</reference>
<dbReference type="Pfam" id="PF22458">
    <property type="entry name" value="RsmF-B_ferredox"/>
    <property type="match status" value="1"/>
</dbReference>
<evidence type="ECO:0000256" key="3">
    <source>
        <dbReference type="ARBA" id="ARBA00007494"/>
    </source>
</evidence>
<evidence type="ECO:0000256" key="9">
    <source>
        <dbReference type="ARBA" id="ARBA00022691"/>
    </source>
</evidence>
<dbReference type="SUPFAM" id="SSF48013">
    <property type="entry name" value="NusB-like"/>
    <property type="match status" value="1"/>
</dbReference>
<dbReference type="InterPro" id="IPR004573">
    <property type="entry name" value="rRNA_ssu_MeTfrase_B"/>
</dbReference>
<dbReference type="SUPFAM" id="SSF53335">
    <property type="entry name" value="S-adenosyl-L-methionine-dependent methyltransferases"/>
    <property type="match status" value="1"/>
</dbReference>
<dbReference type="InterPro" id="IPR035926">
    <property type="entry name" value="NusB-like_sf"/>
</dbReference>
<dbReference type="Pfam" id="PF01189">
    <property type="entry name" value="Methyltr_RsmB-F"/>
    <property type="match status" value="1"/>
</dbReference>
<dbReference type="InterPro" id="IPR018314">
    <property type="entry name" value="RsmB/NOL1/NOP2-like_CS"/>
</dbReference>
<organism evidence="16 17">
    <name type="scientific">[Eubacterium] hominis</name>
    <dbReference type="NCBI Taxonomy" id="2764325"/>
    <lineage>
        <taxon>Bacteria</taxon>
        <taxon>Bacillati</taxon>
        <taxon>Bacillota</taxon>
        <taxon>Erysipelotrichia</taxon>
        <taxon>Erysipelotrichales</taxon>
        <taxon>Erysipelotrichaceae</taxon>
        <taxon>Amedibacillus</taxon>
    </lineage>
</organism>
<dbReference type="PROSITE" id="PS01153">
    <property type="entry name" value="NOL1_NOP2_SUN"/>
    <property type="match status" value="1"/>
</dbReference>
<dbReference type="GO" id="GO:0003723">
    <property type="term" value="F:RNA binding"/>
    <property type="evidence" value="ECO:0007669"/>
    <property type="project" value="UniProtKB-UniRule"/>
</dbReference>
<dbReference type="CDD" id="cd02440">
    <property type="entry name" value="AdoMet_MTases"/>
    <property type="match status" value="1"/>
</dbReference>
<feature type="active site" description="Nucleophile" evidence="14">
    <location>
        <position position="366"/>
    </location>
</feature>
<dbReference type="EC" id="2.1.1.176" evidence="4"/>
<proteinExistence type="inferred from homology"/>
<dbReference type="InterPro" id="IPR006027">
    <property type="entry name" value="NusB_RsmB_TIM44"/>
</dbReference>
<comment type="caution">
    <text evidence="14">Lacks conserved residue(s) required for the propagation of feature annotation.</text>
</comment>
<evidence type="ECO:0000256" key="7">
    <source>
        <dbReference type="ARBA" id="ARBA00022603"/>
    </source>
</evidence>
<evidence type="ECO:0000256" key="11">
    <source>
        <dbReference type="ARBA" id="ARBA00030399"/>
    </source>
</evidence>
<dbReference type="InterPro" id="IPR049560">
    <property type="entry name" value="MeTrfase_RsmB-F_NOP2_cat"/>
</dbReference>
<feature type="binding site" evidence="14">
    <location>
        <position position="269"/>
    </location>
    <ligand>
        <name>S-adenosyl-L-methionine</name>
        <dbReference type="ChEBI" id="CHEBI:59789"/>
    </ligand>
</feature>
<dbReference type="FunFam" id="3.40.50.150:FF:000022">
    <property type="entry name" value="Ribosomal RNA small subunit methyltransferase B"/>
    <property type="match status" value="1"/>
</dbReference>
<dbReference type="PROSITE" id="PS51686">
    <property type="entry name" value="SAM_MT_RSMB_NOP"/>
    <property type="match status" value="1"/>
</dbReference>
<dbReference type="PRINTS" id="PR02008">
    <property type="entry name" value="RCMTFAMILY"/>
</dbReference>
<comment type="similarity">
    <text evidence="3 14">Belongs to the class I-like SAM-binding methyltransferase superfamily. RsmB/NOP family.</text>
</comment>
<feature type="domain" description="SAM-dependent MTase RsmB/NOP-type" evidence="15">
    <location>
        <begin position="146"/>
        <end position="413"/>
    </location>
</feature>
<dbReference type="InterPro" id="IPR023267">
    <property type="entry name" value="RCMT"/>
</dbReference>
<keyword evidence="17" id="KW-1185">Reference proteome</keyword>
<dbReference type="PANTHER" id="PTHR22807:SF53">
    <property type="entry name" value="RIBOSOMAL RNA SMALL SUBUNIT METHYLTRANSFERASE B-RELATED"/>
    <property type="match status" value="1"/>
</dbReference>